<evidence type="ECO:0000313" key="3">
    <source>
        <dbReference type="Proteomes" id="UP000256964"/>
    </source>
</evidence>
<feature type="region of interest" description="Disordered" evidence="1">
    <location>
        <begin position="165"/>
        <end position="223"/>
    </location>
</feature>
<organism evidence="2 3">
    <name type="scientific">Lentinus brumalis</name>
    <dbReference type="NCBI Taxonomy" id="2498619"/>
    <lineage>
        <taxon>Eukaryota</taxon>
        <taxon>Fungi</taxon>
        <taxon>Dikarya</taxon>
        <taxon>Basidiomycota</taxon>
        <taxon>Agaricomycotina</taxon>
        <taxon>Agaricomycetes</taxon>
        <taxon>Polyporales</taxon>
        <taxon>Polyporaceae</taxon>
        <taxon>Lentinus</taxon>
    </lineage>
</organism>
<gene>
    <name evidence="2" type="ORF">OH76DRAFT_1482031</name>
</gene>
<reference evidence="2 3" key="1">
    <citation type="journal article" date="2018" name="Biotechnol. Biofuels">
        <title>Integrative visual omics of the white-rot fungus Polyporus brumalis exposes the biotechnological potential of its oxidative enzymes for delignifying raw plant biomass.</title>
        <authorList>
            <person name="Miyauchi S."/>
            <person name="Rancon A."/>
            <person name="Drula E."/>
            <person name="Hage H."/>
            <person name="Chaduli D."/>
            <person name="Favel A."/>
            <person name="Grisel S."/>
            <person name="Henrissat B."/>
            <person name="Herpoel-Gimbert I."/>
            <person name="Ruiz-Duenas F.J."/>
            <person name="Chevret D."/>
            <person name="Hainaut M."/>
            <person name="Lin J."/>
            <person name="Wang M."/>
            <person name="Pangilinan J."/>
            <person name="Lipzen A."/>
            <person name="Lesage-Meessen L."/>
            <person name="Navarro D."/>
            <person name="Riley R."/>
            <person name="Grigoriev I.V."/>
            <person name="Zhou S."/>
            <person name="Raouche S."/>
            <person name="Rosso M.N."/>
        </authorList>
    </citation>
    <scope>NUCLEOTIDE SEQUENCE [LARGE SCALE GENOMIC DNA]</scope>
    <source>
        <strain evidence="2 3">BRFM 1820</strain>
    </source>
</reference>
<proteinExistence type="predicted"/>
<dbReference type="EMBL" id="KZ857397">
    <property type="protein sequence ID" value="RDX50991.1"/>
    <property type="molecule type" value="Genomic_DNA"/>
</dbReference>
<sequence length="356" mass="38898">MVQQDNDSFMYVILGEGQGRCMKTRKTNRILAGGKFVDPWPIVVQVPDEEHADEVLAFAPAIRLIKAAKTTEEQVYLAWTLPGADSILAEYVKDAPGRAFYPVVYGRRSAIFLTHTDALNAIKGIEKSIWRRVATFGQAMGFMISRGESEKGVNGDYQDMRDALAARPLPSPPDVPDVPTTPQRHSTQARSSAPTPAPSGRAPETPAVPSRSQQAQDHASATLRQGRQCAYPAVFDDPVFNECAPEPSLAPSFVAHGFVYQHIRTLRGVKSTHPFPVGDVTMTPSCGAAVDALLQAFGYDVNSKLVIAHGLRTSTTMGGFVAQMSQHGLPALEAKYMWDLYSKEAQVPDWCDIHFL</sequence>
<dbReference type="OrthoDB" id="2757513at2759"/>
<name>A0A371DEK6_9APHY</name>
<keyword evidence="3" id="KW-1185">Reference proteome</keyword>
<evidence type="ECO:0000256" key="1">
    <source>
        <dbReference type="SAM" id="MobiDB-lite"/>
    </source>
</evidence>
<evidence type="ECO:0000313" key="2">
    <source>
        <dbReference type="EMBL" id="RDX50991.1"/>
    </source>
</evidence>
<dbReference type="Proteomes" id="UP000256964">
    <property type="component" value="Unassembled WGS sequence"/>
</dbReference>
<dbReference type="AlphaFoldDB" id="A0A371DEK6"/>
<protein>
    <submittedName>
        <fullName evidence="2">Uncharacterized protein</fullName>
    </submittedName>
</protein>
<accession>A0A371DEK6</accession>
<feature type="compositionally biased region" description="Polar residues" evidence="1">
    <location>
        <begin position="183"/>
        <end position="194"/>
    </location>
</feature>
<dbReference type="STRING" id="139420.A0A371DEK6"/>
<feature type="compositionally biased region" description="Polar residues" evidence="1">
    <location>
        <begin position="210"/>
        <end position="223"/>
    </location>
</feature>